<keyword evidence="3" id="KW-1185">Reference proteome</keyword>
<name>A0A4Y7RA79_9FIRM</name>
<dbReference type="AlphaFoldDB" id="A0A4Y7RA79"/>
<comment type="caution">
    <text evidence="2">The sequence shown here is derived from an EMBL/GenBank/DDBJ whole genome shotgun (WGS) entry which is preliminary data.</text>
</comment>
<sequence>MSLESQTINGKFVRSEGSRRDAKQRRVKHSRQQGFSPFSASYSHMRIMNSKLSEAQKRNPM</sequence>
<feature type="compositionally biased region" description="Basic residues" evidence="1">
    <location>
        <begin position="22"/>
        <end position="31"/>
    </location>
</feature>
<reference evidence="2 3" key="1">
    <citation type="journal article" date="2018" name="Environ. Microbiol.">
        <title>Novel energy conservation strategies and behaviour of Pelotomaculum schinkii driving syntrophic propionate catabolism.</title>
        <authorList>
            <person name="Hidalgo-Ahumada C.A.P."/>
            <person name="Nobu M.K."/>
            <person name="Narihiro T."/>
            <person name="Tamaki H."/>
            <person name="Liu W.T."/>
            <person name="Kamagata Y."/>
            <person name="Stams A.J.M."/>
            <person name="Imachi H."/>
            <person name="Sousa D.Z."/>
        </authorList>
    </citation>
    <scope>NUCLEOTIDE SEQUENCE [LARGE SCALE GENOMIC DNA]</scope>
    <source>
        <strain evidence="2 3">HH</strain>
    </source>
</reference>
<gene>
    <name evidence="2" type="ORF">Psch_02733</name>
</gene>
<organism evidence="2 3">
    <name type="scientific">Pelotomaculum schinkii</name>
    <dbReference type="NCBI Taxonomy" id="78350"/>
    <lineage>
        <taxon>Bacteria</taxon>
        <taxon>Bacillati</taxon>
        <taxon>Bacillota</taxon>
        <taxon>Clostridia</taxon>
        <taxon>Eubacteriales</taxon>
        <taxon>Desulfotomaculaceae</taxon>
        <taxon>Pelotomaculum</taxon>
    </lineage>
</organism>
<feature type="compositionally biased region" description="Polar residues" evidence="1">
    <location>
        <begin position="32"/>
        <end position="42"/>
    </location>
</feature>
<dbReference type="Proteomes" id="UP000298324">
    <property type="component" value="Unassembled WGS sequence"/>
</dbReference>
<evidence type="ECO:0000256" key="1">
    <source>
        <dbReference type="SAM" id="MobiDB-lite"/>
    </source>
</evidence>
<dbReference type="EMBL" id="QFGA01000002">
    <property type="protein sequence ID" value="TEB05692.1"/>
    <property type="molecule type" value="Genomic_DNA"/>
</dbReference>
<feature type="region of interest" description="Disordered" evidence="1">
    <location>
        <begin position="1"/>
        <end position="42"/>
    </location>
</feature>
<accession>A0A4Y7RA79</accession>
<protein>
    <submittedName>
        <fullName evidence="2">Uncharacterized protein</fullName>
    </submittedName>
</protein>
<evidence type="ECO:0000313" key="3">
    <source>
        <dbReference type="Proteomes" id="UP000298324"/>
    </source>
</evidence>
<proteinExistence type="predicted"/>
<evidence type="ECO:0000313" key="2">
    <source>
        <dbReference type="EMBL" id="TEB05692.1"/>
    </source>
</evidence>